<dbReference type="InterPro" id="IPR054485">
    <property type="entry name" value="FlK-like_dom"/>
</dbReference>
<dbReference type="PANTHER" id="PTHR36934">
    <property type="entry name" value="BLR0278 PROTEIN"/>
    <property type="match status" value="1"/>
</dbReference>
<evidence type="ECO:0000313" key="3">
    <source>
        <dbReference type="EMBL" id="MCA6076374.1"/>
    </source>
</evidence>
<dbReference type="SUPFAM" id="SSF54637">
    <property type="entry name" value="Thioesterase/thiol ester dehydrase-isomerase"/>
    <property type="match status" value="1"/>
</dbReference>
<dbReference type="Pfam" id="PF22636">
    <property type="entry name" value="FlK"/>
    <property type="match status" value="1"/>
</dbReference>
<dbReference type="Proteomes" id="UP001139409">
    <property type="component" value="Unassembled WGS sequence"/>
</dbReference>
<dbReference type="InterPro" id="IPR025540">
    <property type="entry name" value="FlK"/>
</dbReference>
<dbReference type="EMBL" id="JAIXNE010000004">
    <property type="protein sequence ID" value="MCA6077502.1"/>
    <property type="molecule type" value="Genomic_DNA"/>
</dbReference>
<comment type="caution">
    <text evidence="3">The sequence shown here is derived from an EMBL/GenBank/DDBJ whole genome shotgun (WGS) entry which is preliminary data.</text>
</comment>
<dbReference type="AlphaFoldDB" id="A0A9X1HQC4"/>
<reference evidence="3" key="1">
    <citation type="submission" date="2021-09" db="EMBL/GenBank/DDBJ databases">
        <title>Fulvivirga sp. isolated from coastal sediment.</title>
        <authorList>
            <person name="Yu H."/>
        </authorList>
    </citation>
    <scope>NUCLEOTIDE SEQUENCE</scope>
    <source>
        <strain evidence="3">1062</strain>
    </source>
</reference>
<dbReference type="RefSeq" id="WP_225698301.1">
    <property type="nucleotide sequence ID" value="NZ_JAIXNE010000002.1"/>
</dbReference>
<evidence type="ECO:0000313" key="2">
    <source>
        <dbReference type="EMBL" id="MCA6075197.1"/>
    </source>
</evidence>
<keyword evidence="5" id="KW-1185">Reference proteome</keyword>
<dbReference type="EMBL" id="JAIXNE010000003">
    <property type="protein sequence ID" value="MCA6076374.1"/>
    <property type="molecule type" value="Genomic_DNA"/>
</dbReference>
<organism evidence="3 5">
    <name type="scientific">Fulvivirga sedimenti</name>
    <dbReference type="NCBI Taxonomy" id="2879465"/>
    <lineage>
        <taxon>Bacteria</taxon>
        <taxon>Pseudomonadati</taxon>
        <taxon>Bacteroidota</taxon>
        <taxon>Cytophagia</taxon>
        <taxon>Cytophagales</taxon>
        <taxon>Fulvivirgaceae</taxon>
        <taxon>Fulvivirga</taxon>
    </lineage>
</organism>
<evidence type="ECO:0000259" key="1">
    <source>
        <dbReference type="Pfam" id="PF22636"/>
    </source>
</evidence>
<feature type="domain" description="Fluoroacetyl-CoA-specific thioesterase-like" evidence="1">
    <location>
        <begin position="17"/>
        <end position="120"/>
    </location>
</feature>
<sequence length="129" mass="14635">MKRIFSIGDRKFHKYLVKPEDVAAFQNEVVHPVCSTYVLAREMEWAGRLFVLELREDHEEGVGTHVLVEHVAPAFPGEELTLMAEVTVWQGNELICSVFVSGKDGREIARGKTGQKILNRTLIQKIFTP</sequence>
<proteinExistence type="predicted"/>
<dbReference type="Gene3D" id="3.10.129.10">
    <property type="entry name" value="Hotdog Thioesterase"/>
    <property type="match status" value="1"/>
</dbReference>
<gene>
    <name evidence="2" type="ORF">LDX50_09965</name>
    <name evidence="3" type="ORF">LDX50_15935</name>
    <name evidence="4" type="ORF">LDX50_21655</name>
</gene>
<accession>A0A9X1HQC4</accession>
<name>A0A9X1HQC4_9BACT</name>
<dbReference type="EMBL" id="JAIXNE010000002">
    <property type="protein sequence ID" value="MCA6075197.1"/>
    <property type="molecule type" value="Genomic_DNA"/>
</dbReference>
<dbReference type="PANTHER" id="PTHR36934:SF1">
    <property type="entry name" value="THIOESTERASE DOMAIN-CONTAINING PROTEIN"/>
    <property type="match status" value="1"/>
</dbReference>
<dbReference type="InterPro" id="IPR029069">
    <property type="entry name" value="HotDog_dom_sf"/>
</dbReference>
<evidence type="ECO:0000313" key="4">
    <source>
        <dbReference type="EMBL" id="MCA6077502.1"/>
    </source>
</evidence>
<evidence type="ECO:0000313" key="5">
    <source>
        <dbReference type="Proteomes" id="UP001139409"/>
    </source>
</evidence>
<protein>
    <recommendedName>
        <fullName evidence="1">Fluoroacetyl-CoA-specific thioesterase-like domain-containing protein</fullName>
    </recommendedName>
</protein>